<dbReference type="PANTHER" id="PTHR30273:SF2">
    <property type="entry name" value="PROTEIN FECR"/>
    <property type="match status" value="1"/>
</dbReference>
<reference evidence="4 5" key="1">
    <citation type="submission" date="2018-03" db="EMBL/GenBank/DDBJ databases">
        <title>Genomic Encyclopedia of Archaeal and Bacterial Type Strains, Phase II (KMG-II): from individual species to whole genera.</title>
        <authorList>
            <person name="Goeker M."/>
        </authorList>
    </citation>
    <scope>NUCLEOTIDE SEQUENCE [LARGE SCALE GENOMIC DNA]</scope>
    <source>
        <strain evidence="4 5">DSM 29057</strain>
    </source>
</reference>
<proteinExistence type="predicted"/>
<dbReference type="InterPro" id="IPR032508">
    <property type="entry name" value="FecR_C"/>
</dbReference>
<accession>A0A2P8GBI4</accession>
<dbReference type="GO" id="GO:0016989">
    <property type="term" value="F:sigma factor antagonist activity"/>
    <property type="evidence" value="ECO:0007669"/>
    <property type="project" value="TreeGrafter"/>
</dbReference>
<evidence type="ECO:0000259" key="3">
    <source>
        <dbReference type="Pfam" id="PF16344"/>
    </source>
</evidence>
<keyword evidence="5" id="KW-1185">Reference proteome</keyword>
<evidence type="ECO:0000313" key="5">
    <source>
        <dbReference type="Proteomes" id="UP000241964"/>
    </source>
</evidence>
<dbReference type="Proteomes" id="UP000241964">
    <property type="component" value="Unassembled WGS sequence"/>
</dbReference>
<dbReference type="PANTHER" id="PTHR30273">
    <property type="entry name" value="PERIPLASMIC SIGNAL SENSOR AND SIGMA FACTOR ACTIVATOR FECR-RELATED"/>
    <property type="match status" value="1"/>
</dbReference>
<feature type="domain" description="Protein FecR C-terminal" evidence="3">
    <location>
        <begin position="269"/>
        <end position="326"/>
    </location>
</feature>
<dbReference type="Gene3D" id="2.60.120.1440">
    <property type="match status" value="1"/>
</dbReference>
<dbReference type="EMBL" id="PYAS01000003">
    <property type="protein sequence ID" value="PSL31337.1"/>
    <property type="molecule type" value="Genomic_DNA"/>
</dbReference>
<dbReference type="RefSeq" id="WP_106594682.1">
    <property type="nucleotide sequence ID" value="NZ_PYAS01000003.1"/>
</dbReference>
<feature type="transmembrane region" description="Helical" evidence="1">
    <location>
        <begin position="98"/>
        <end position="118"/>
    </location>
</feature>
<dbReference type="Gene3D" id="3.55.50.30">
    <property type="match status" value="1"/>
</dbReference>
<evidence type="ECO:0000313" key="4">
    <source>
        <dbReference type="EMBL" id="PSL31337.1"/>
    </source>
</evidence>
<dbReference type="Pfam" id="PF16344">
    <property type="entry name" value="FecR_C"/>
    <property type="match status" value="1"/>
</dbReference>
<sequence length="347" mass="39108">MKKSLLSKQVIQNFFEGKTTRMQNILIEEWLENPAHRELYFQWLDEWETENPQFTPDVEQAYRRSLHTVQGKADLPRLDNAPADTLGRTSRSLSNGRLFAFKWVAAASVALLMGAYLLSDFWFYKQYETGYGEIRTVVLPDSSRVTLNANSVLSVPRFGFGGGMREVKLKGEAEFAVKHTVDHIKFIVRTPDKLEVKVLGTEFIVYSRERGSKVVLSQGSVQLRSLKEVNPKPMLMKPGDVATMSMQGTLTLKHSESLSAHQAWKQRLFMFENTPVSEIAYQISEHFGVNVVVADSTLARRTIGGTFNASDPANVLKVLSDVLNARVTHSPPGDDRVETFVLDTNHL</sequence>
<feature type="domain" description="FecR protein" evidence="2">
    <location>
        <begin position="126"/>
        <end position="222"/>
    </location>
</feature>
<dbReference type="InterPro" id="IPR012373">
    <property type="entry name" value="Ferrdict_sens_TM"/>
</dbReference>
<name>A0A2P8GBI4_9BACT</name>
<keyword evidence="1" id="KW-1133">Transmembrane helix</keyword>
<gene>
    <name evidence="4" type="ORF">CLV60_103203</name>
</gene>
<protein>
    <submittedName>
        <fullName evidence="4">FecR family protein</fullName>
    </submittedName>
</protein>
<keyword evidence="1" id="KW-0472">Membrane</keyword>
<comment type="caution">
    <text evidence="4">The sequence shown here is derived from an EMBL/GenBank/DDBJ whole genome shotgun (WGS) entry which is preliminary data.</text>
</comment>
<dbReference type="Pfam" id="PF04773">
    <property type="entry name" value="FecR"/>
    <property type="match status" value="1"/>
</dbReference>
<dbReference type="PIRSF" id="PIRSF018266">
    <property type="entry name" value="FecR"/>
    <property type="match status" value="1"/>
</dbReference>
<keyword evidence="1" id="KW-0812">Transmembrane</keyword>
<organism evidence="4 5">
    <name type="scientific">Dyadobacter jiangsuensis</name>
    <dbReference type="NCBI Taxonomy" id="1591085"/>
    <lineage>
        <taxon>Bacteria</taxon>
        <taxon>Pseudomonadati</taxon>
        <taxon>Bacteroidota</taxon>
        <taxon>Cytophagia</taxon>
        <taxon>Cytophagales</taxon>
        <taxon>Spirosomataceae</taxon>
        <taxon>Dyadobacter</taxon>
    </lineage>
</organism>
<dbReference type="AlphaFoldDB" id="A0A2P8GBI4"/>
<evidence type="ECO:0000256" key="1">
    <source>
        <dbReference type="SAM" id="Phobius"/>
    </source>
</evidence>
<evidence type="ECO:0000259" key="2">
    <source>
        <dbReference type="Pfam" id="PF04773"/>
    </source>
</evidence>
<dbReference type="OrthoDB" id="1523489at2"/>
<dbReference type="InterPro" id="IPR006860">
    <property type="entry name" value="FecR"/>
</dbReference>